<sequence>MRSYPQNSKLAMARILGLAMLADGGLDQSEIEVVADSRLLARIDMTEAEFDTVLHHLCEDMLQSMRGYDYGKIELDRLVIDRLLTEVSHPSLQRVLLNVMLAVVDADGKLSEGEAVLLTQALEKWQCNLVDLRYTEAYRAAPEHIRARTRAKSSRRARRPALPAMSLSLSLASARDSNAGSGHAA</sequence>
<dbReference type="InterPro" id="IPR029024">
    <property type="entry name" value="TerB-like"/>
</dbReference>
<gene>
    <name evidence="1" type="ORF">EJN92_21150</name>
</gene>
<dbReference type="SUPFAM" id="SSF158682">
    <property type="entry name" value="TerB-like"/>
    <property type="match status" value="1"/>
</dbReference>
<dbReference type="Gene3D" id="1.10.3680.10">
    <property type="entry name" value="TerB-like"/>
    <property type="match status" value="1"/>
</dbReference>
<evidence type="ECO:0000313" key="1">
    <source>
        <dbReference type="EMBL" id="AZP14285.1"/>
    </source>
</evidence>
<accession>A0A3Q9BTR3</accession>
<evidence type="ECO:0000313" key="2">
    <source>
        <dbReference type="Proteomes" id="UP000275663"/>
    </source>
</evidence>
<dbReference type="Proteomes" id="UP000275663">
    <property type="component" value="Chromosome"/>
</dbReference>
<reference evidence="1 2" key="1">
    <citation type="journal article" date="2011" name="Int. J. Syst. Evol. Microbiol.">
        <title>Description of Undibacterium oligocarboniphilum sp. nov., isolated from purified water, and Undibacterium pigrum strain CCUG 49012 as the type strain of Undibacterium parvum sp. nov., and emended descriptions of the genus Undibacterium and the species Undibacterium pigrum.</title>
        <authorList>
            <person name="Eder W."/>
            <person name="Wanner G."/>
            <person name="Ludwig W."/>
            <person name="Busse H.J."/>
            <person name="Ziemke-Kageler F."/>
            <person name="Lang E."/>
        </authorList>
    </citation>
    <scope>NUCLEOTIDE SEQUENCE [LARGE SCALE GENOMIC DNA]</scope>
    <source>
        <strain evidence="1 2">DSM 23061</strain>
    </source>
</reference>
<dbReference type="KEGG" id="upv:EJN92_21150"/>
<dbReference type="EMBL" id="CP034464">
    <property type="protein sequence ID" value="AZP14285.1"/>
    <property type="molecule type" value="Genomic_DNA"/>
</dbReference>
<name>A0A3Q9BTR3_9BURK</name>
<dbReference type="AlphaFoldDB" id="A0A3Q9BTR3"/>
<dbReference type="OrthoDB" id="8526975at2"/>
<dbReference type="RefSeq" id="WP_126129646.1">
    <property type="nucleotide sequence ID" value="NZ_CP034464.1"/>
</dbReference>
<proteinExistence type="predicted"/>
<keyword evidence="2" id="KW-1185">Reference proteome</keyword>
<dbReference type="CDD" id="cd07177">
    <property type="entry name" value="terB_like"/>
    <property type="match status" value="1"/>
</dbReference>
<organism evidence="1 2">
    <name type="scientific">Undibacterium parvum</name>
    <dbReference type="NCBI Taxonomy" id="401471"/>
    <lineage>
        <taxon>Bacteria</taxon>
        <taxon>Pseudomonadati</taxon>
        <taxon>Pseudomonadota</taxon>
        <taxon>Betaproteobacteria</taxon>
        <taxon>Burkholderiales</taxon>
        <taxon>Oxalobacteraceae</taxon>
        <taxon>Undibacterium</taxon>
    </lineage>
</organism>
<protein>
    <submittedName>
        <fullName evidence="1">TerB family tellurite resistance protein</fullName>
    </submittedName>
</protein>